<dbReference type="PANTHER" id="PTHR32305:SF15">
    <property type="entry name" value="PROTEIN RHSA-RELATED"/>
    <property type="match status" value="1"/>
</dbReference>
<dbReference type="EMBL" id="MSCN01000001">
    <property type="protein sequence ID" value="PQJ80283.1"/>
    <property type="molecule type" value="Genomic_DNA"/>
</dbReference>
<dbReference type="InterPro" id="IPR008979">
    <property type="entry name" value="Galactose-bd-like_sf"/>
</dbReference>
<feature type="compositionally biased region" description="Basic and acidic residues" evidence="1">
    <location>
        <begin position="1676"/>
        <end position="1685"/>
    </location>
</feature>
<feature type="compositionally biased region" description="Basic residues" evidence="1">
    <location>
        <begin position="1666"/>
        <end position="1675"/>
    </location>
</feature>
<dbReference type="Proteomes" id="UP000238882">
    <property type="component" value="Unassembled WGS sequence"/>
</dbReference>
<accession>A0A2S7WRQ8</accession>
<proteinExistence type="predicted"/>
<evidence type="ECO:0000259" key="2">
    <source>
        <dbReference type="Pfam" id="PF20041"/>
    </source>
</evidence>
<evidence type="ECO:0000256" key="1">
    <source>
        <dbReference type="SAM" id="MobiDB-lite"/>
    </source>
</evidence>
<reference evidence="3 4" key="1">
    <citation type="submission" date="2016-12" db="EMBL/GenBank/DDBJ databases">
        <title>Trade-off between light-utilization and light-protection in marine flavobacteria.</title>
        <authorList>
            <person name="Kumagai Y."/>
            <person name="Yoshizawa S."/>
            <person name="Kogure K."/>
            <person name="Iwasaki W."/>
        </authorList>
    </citation>
    <scope>NUCLEOTIDE SEQUENCE [LARGE SCALE GENOMIC DNA]</scope>
    <source>
        <strain evidence="3 4">NBRC 108759</strain>
    </source>
</reference>
<dbReference type="InterPro" id="IPR022385">
    <property type="entry name" value="Rhs_assc_core"/>
</dbReference>
<comment type="caution">
    <text evidence="3">The sequence shown here is derived from an EMBL/GenBank/DDBJ whole genome shotgun (WGS) entry which is preliminary data.</text>
</comment>
<dbReference type="InterPro" id="IPR050708">
    <property type="entry name" value="T6SS_VgrG/RHS"/>
</dbReference>
<evidence type="ECO:0000313" key="3">
    <source>
        <dbReference type="EMBL" id="PQJ80283.1"/>
    </source>
</evidence>
<dbReference type="NCBIfam" id="TIGR03696">
    <property type="entry name" value="Rhs_assc_core"/>
    <property type="match status" value="1"/>
</dbReference>
<dbReference type="SUPFAM" id="SSF49785">
    <property type="entry name" value="Galactose-binding domain-like"/>
    <property type="match status" value="1"/>
</dbReference>
<protein>
    <recommendedName>
        <fullName evidence="2">DUF6443 domain-containing protein</fullName>
    </recommendedName>
</protein>
<keyword evidence="4" id="KW-1185">Reference proteome</keyword>
<dbReference type="InterPro" id="IPR045619">
    <property type="entry name" value="DUF6443"/>
</dbReference>
<sequence length="1685" mass="190480">MPNVLSGQTTTENYVKTKTYKVKSTTSIVKPTKEQVSISINYFDGLGRAKQSVLVEGGGIVRQQNEAQYDWTMNNMGSTDFYNQNGTTSENQIVNGTTPFGDTDLLWECKPDATSGADGGWNSDDFTVDTNKMYRYSVWVKRTGSQDGQTYHGTEVVNNLDGSYNSNPYFLSGIDLPQLDTWYLMVGIIHPRDYTGSDSDVSGVYDTNGVKVLDGSEFKWTTTYNTTRIRSYLFYTTDTNVRQYFWSPLFQEINETSLTINDIVNTDEVILPNALSAKDIVTHYEYDEFGRQSKEFLPYTSTSNGGNFRNGDIATTTKDYYQTKYTEDFAGVNLPDVTAYSEKTLESSPLNRVFEQGAPGDDWKINTTSYSSKGYSNNSHTIKFEYDTNAANEVKLFSVNTTYANYTYTPSLQGGANSYAAGELTKTITKDENWDANQTHPKDHTTEEFKNKQGQVILKRTYGESKVNGVVQSSVAHDTFYVYDNFGNLTYVLPPKIDAQTSTLATVVSKLNDLGYQYKYDHRNRLVEKKIPGKGWEYIVYNRLDQPIITQDANQRLNNEWLFTKYDALGRVVYTGLWINSQSLSATHGHARNTFYKNVEELSSIANVAGTNIYYSRNGLPGSNIQKIYTINYYDIYTDLPSGFTAPTSVYSLSPNITSNTKGLPTVNKVRILGTDDWITTVTYYDEKARPIYVYSKNDYLNTTDIIESKLDDFTGKVLETKTTHSKTGSSTIVTIDRFEYDHMDRLISQSQQINDQVSERIVKNNYDDMGQLDSKIVGNGTKSGYKDVTSGISVNGNEIIKTGQGEWEAGLATLGAIQGDGYIEFKADGPINKVYKVGLSSTNANAHYNTIDYAIYISFYDEVYIIESGSNKGQKTTYSLGDRFKVERIGDQIYYKKNDVTFYTSSSNSSGRLIGDLSMRHNGAIIKDFKIVDNENGLQKVDYNYNVRGWLTKINDTENIGADLFSFKLNYNQPELSLIANGNNLTTKLYNGNISETLWKTANDISNSSSFVRGYSYNYDALNRINSAWNKNNNNGSGSFLDYSLHGVTYDKNGNIEGLERKSNYGYNSIDNLDYFYDNGNKLLKVEDNAPSSYKSEGFKDGINSGNDYTYDANGNMLTDANKGITSNITYNHLNLPKTIGFYPSQLATIYYHYDATGNKLKKYVTGQGIGSTTTEYAGNYIYENGALQFFNHPEGYVKVDNGVYNYVYQYKDHLGNVRLSYTDNTKSYENIIDSDFEDSFDGWLQNGSVNYTLENGRLKANVMTSWEGIRYEYDNITGGEDYTFKIKFDKANTQSVVRFYVSEYDANNNHIGYKGLNYNLQTGEYTYNYSASSNAKNIRIHLDKDNNNLTTETQFYVDYITFTKSSLDIIEESNYYPFGLKHKGYNNVTSPNGNSVANKYGYGGKEKQDELGLDWHDFGARNYDASLGRWMNLDPLAEINQMQFSPYHYVKNNPIKFTDPDGLIWKDPSEADRLKKNIRSRKASIQRSINRIQGKLKNQKNMSKDERARKQKRIANKKIAQGRLDSSIKDVDALGADQNHTYDLVSGGEVNFVKKGKDGVINIQGPNSALHIHEIKHVSLSLKSSSGLMFDKKGLLKPALNNNGMQDEIQAYGAQWAYSPGSVPGSVSDSGNINWTTLAHLKNEDGVYVYPALRTRYVRWQKQKKINKKLKRQRERDAKKNNQ</sequence>
<dbReference type="Gene3D" id="2.180.10.10">
    <property type="entry name" value="RHS repeat-associated core"/>
    <property type="match status" value="3"/>
</dbReference>
<dbReference type="PANTHER" id="PTHR32305">
    <property type="match status" value="1"/>
</dbReference>
<feature type="domain" description="DUF6443" evidence="2">
    <location>
        <begin position="276"/>
        <end position="374"/>
    </location>
</feature>
<name>A0A2S7WRQ8_9FLAO</name>
<dbReference type="Pfam" id="PF20041">
    <property type="entry name" value="DUF6443"/>
    <property type="match status" value="1"/>
</dbReference>
<gene>
    <name evidence="3" type="ORF">BTO18_14330</name>
</gene>
<feature type="region of interest" description="Disordered" evidence="1">
    <location>
        <begin position="1666"/>
        <end position="1685"/>
    </location>
</feature>
<evidence type="ECO:0000313" key="4">
    <source>
        <dbReference type="Proteomes" id="UP000238882"/>
    </source>
</evidence>
<organism evidence="3 4">
    <name type="scientific">Polaribacter porphyrae</name>
    <dbReference type="NCBI Taxonomy" id="1137780"/>
    <lineage>
        <taxon>Bacteria</taxon>
        <taxon>Pseudomonadati</taxon>
        <taxon>Bacteroidota</taxon>
        <taxon>Flavobacteriia</taxon>
        <taxon>Flavobacteriales</taxon>
        <taxon>Flavobacteriaceae</taxon>
    </lineage>
</organism>